<feature type="domain" description="HTH CENPB-type" evidence="6">
    <location>
        <begin position="85"/>
        <end position="160"/>
    </location>
</feature>
<dbReference type="SUPFAM" id="SSF46689">
    <property type="entry name" value="Homeodomain-like"/>
    <property type="match status" value="1"/>
</dbReference>
<proteinExistence type="predicted"/>
<keyword evidence="8" id="KW-1185">Reference proteome</keyword>
<name>A0A8B6FLA3_MYTGA</name>
<dbReference type="EMBL" id="UYJE01007055">
    <property type="protein sequence ID" value="VDI51441.1"/>
    <property type="molecule type" value="Genomic_DNA"/>
</dbReference>
<dbReference type="Pfam" id="PF03184">
    <property type="entry name" value="DDE_1"/>
    <property type="match status" value="1"/>
</dbReference>
<dbReference type="InterPro" id="IPR036397">
    <property type="entry name" value="RNaseH_sf"/>
</dbReference>
<dbReference type="Proteomes" id="UP000596742">
    <property type="component" value="Unassembled WGS sequence"/>
</dbReference>
<dbReference type="InterPro" id="IPR006600">
    <property type="entry name" value="HTH_CenpB_DNA-bd_dom"/>
</dbReference>
<evidence type="ECO:0008006" key="9">
    <source>
        <dbReference type="Google" id="ProtNLM"/>
    </source>
</evidence>
<evidence type="ECO:0000256" key="4">
    <source>
        <dbReference type="PROSITE-ProRule" id="PRU00320"/>
    </source>
</evidence>
<comment type="subcellular location">
    <subcellularLocation>
        <location evidence="1 4">Nucleus</location>
    </subcellularLocation>
</comment>
<dbReference type="InterPro" id="IPR004875">
    <property type="entry name" value="DDE_SF_endonuclease_dom"/>
</dbReference>
<keyword evidence="3 4" id="KW-0539">Nucleus</keyword>
<dbReference type="PANTHER" id="PTHR19303:SF74">
    <property type="entry name" value="POGO TRANSPOSABLE ELEMENT WITH KRAB DOMAIN"/>
    <property type="match status" value="1"/>
</dbReference>
<protein>
    <recommendedName>
        <fullName evidence="9">HTH CENPB-type domain-containing protein</fullName>
    </recommendedName>
</protein>
<dbReference type="PANTHER" id="PTHR19303">
    <property type="entry name" value="TRANSPOSON"/>
    <property type="match status" value="1"/>
</dbReference>
<accession>A0A8B6FLA3</accession>
<comment type="caution">
    <text evidence="7">The sequence shown here is derived from an EMBL/GenBank/DDBJ whole genome shotgun (WGS) entry which is preliminary data.</text>
</comment>
<dbReference type="Gene3D" id="1.10.10.60">
    <property type="entry name" value="Homeodomain-like"/>
    <property type="match status" value="1"/>
</dbReference>
<dbReference type="InterPro" id="IPR007889">
    <property type="entry name" value="HTH_Psq"/>
</dbReference>
<dbReference type="PROSITE" id="PS51253">
    <property type="entry name" value="HTH_CENPB"/>
    <property type="match status" value="1"/>
</dbReference>
<evidence type="ECO:0000256" key="2">
    <source>
        <dbReference type="ARBA" id="ARBA00023125"/>
    </source>
</evidence>
<evidence type="ECO:0000259" key="6">
    <source>
        <dbReference type="PROSITE" id="PS51253"/>
    </source>
</evidence>
<dbReference type="Pfam" id="PF05225">
    <property type="entry name" value="HTH_psq"/>
    <property type="match status" value="1"/>
</dbReference>
<dbReference type="InterPro" id="IPR050863">
    <property type="entry name" value="CenT-Element_Derived"/>
</dbReference>
<feature type="DNA-binding region" description="H-T-H motif" evidence="4">
    <location>
        <begin position="59"/>
        <end position="79"/>
    </location>
</feature>
<feature type="domain" description="HTH psq-type" evidence="5">
    <location>
        <begin position="30"/>
        <end position="83"/>
    </location>
</feature>
<evidence type="ECO:0000259" key="5">
    <source>
        <dbReference type="PROSITE" id="PS50960"/>
    </source>
</evidence>
<evidence type="ECO:0000256" key="3">
    <source>
        <dbReference type="ARBA" id="ARBA00023242"/>
    </source>
</evidence>
<dbReference type="GO" id="GO:0005634">
    <property type="term" value="C:nucleus"/>
    <property type="evidence" value="ECO:0007669"/>
    <property type="project" value="UniProtKB-SubCell"/>
</dbReference>
<evidence type="ECO:0000256" key="1">
    <source>
        <dbReference type="ARBA" id="ARBA00004123"/>
    </source>
</evidence>
<evidence type="ECO:0000313" key="8">
    <source>
        <dbReference type="Proteomes" id="UP000596742"/>
    </source>
</evidence>
<gene>
    <name evidence="7" type="ORF">MGAL_10B013518</name>
</gene>
<sequence>MAELVFNTNNQSIINQSVSVIVLFLSFSMSKEKKKYKQNYNDTTLEMVVQLVKDGGISMRKAALAYGIPRSTIQDKVNGRTEIAARSGPKPVLSTTEEARIVEWCLEMAKIGYPRTRFELLHIVKKILDDDGRQTKFRDNLPGKDWYYSFKSRHPEISERTPNDLGKERAMVSPFKIKKWFEDFTKYMTEEVEGGMDILKDPSRLYNADESGFPLCPKTSKVLTMRGSKQVYNFSSSDKTQITVLACTSATAHYIPPMIVYPGVRFKYNPLEGFEDAILGRSINGWMDSDLFLTWLRETFLPHIKARKVSLPVVLFVDGHSTHISLEANEFSRRENFVMYCLQQHASHIMQQLSRFMFVFFP</sequence>
<dbReference type="AlphaFoldDB" id="A0A8B6FLA3"/>
<organism evidence="7 8">
    <name type="scientific">Mytilus galloprovincialis</name>
    <name type="common">Mediterranean mussel</name>
    <dbReference type="NCBI Taxonomy" id="29158"/>
    <lineage>
        <taxon>Eukaryota</taxon>
        <taxon>Metazoa</taxon>
        <taxon>Spiralia</taxon>
        <taxon>Lophotrochozoa</taxon>
        <taxon>Mollusca</taxon>
        <taxon>Bivalvia</taxon>
        <taxon>Autobranchia</taxon>
        <taxon>Pteriomorphia</taxon>
        <taxon>Mytilida</taxon>
        <taxon>Mytiloidea</taxon>
        <taxon>Mytilidae</taxon>
        <taxon>Mytilinae</taxon>
        <taxon>Mytilus</taxon>
    </lineage>
</organism>
<evidence type="ECO:0000313" key="7">
    <source>
        <dbReference type="EMBL" id="VDI51441.1"/>
    </source>
</evidence>
<dbReference type="OrthoDB" id="10058523at2759"/>
<keyword evidence="2 4" id="KW-0238">DNA-binding</keyword>
<reference evidence="7" key="1">
    <citation type="submission" date="2018-11" db="EMBL/GenBank/DDBJ databases">
        <authorList>
            <person name="Alioto T."/>
            <person name="Alioto T."/>
        </authorList>
    </citation>
    <scope>NUCLEOTIDE SEQUENCE</scope>
</reference>
<dbReference type="Gene3D" id="3.30.420.10">
    <property type="entry name" value="Ribonuclease H-like superfamily/Ribonuclease H"/>
    <property type="match status" value="1"/>
</dbReference>
<dbReference type="InterPro" id="IPR009057">
    <property type="entry name" value="Homeodomain-like_sf"/>
</dbReference>
<dbReference type="PROSITE" id="PS50960">
    <property type="entry name" value="HTH_PSQ"/>
    <property type="match status" value="1"/>
</dbReference>
<dbReference type="GO" id="GO:0003677">
    <property type="term" value="F:DNA binding"/>
    <property type="evidence" value="ECO:0007669"/>
    <property type="project" value="UniProtKB-UniRule"/>
</dbReference>